<dbReference type="InterPro" id="IPR016167">
    <property type="entry name" value="FAD-bd_PCMH_sub1"/>
</dbReference>
<evidence type="ECO:0000256" key="7">
    <source>
        <dbReference type="ARBA" id="ARBA00038897"/>
    </source>
</evidence>
<dbReference type="GO" id="GO:0008720">
    <property type="term" value="F:D-lactate dehydrogenase (NAD+) activity"/>
    <property type="evidence" value="ECO:0007669"/>
    <property type="project" value="TreeGrafter"/>
</dbReference>
<dbReference type="EC" id="1.1.2.4" evidence="7"/>
<dbReference type="OrthoDB" id="9770306at2"/>
<organism evidence="9 10">
    <name type="scientific">Arachnia propionica</name>
    <dbReference type="NCBI Taxonomy" id="1750"/>
    <lineage>
        <taxon>Bacteria</taxon>
        <taxon>Bacillati</taxon>
        <taxon>Actinomycetota</taxon>
        <taxon>Actinomycetes</taxon>
        <taxon>Propionibacteriales</taxon>
        <taxon>Propionibacteriaceae</taxon>
        <taxon>Arachnia</taxon>
    </lineage>
</organism>
<name>A0A3P1T7I7_9ACTN</name>
<dbReference type="InterPro" id="IPR016164">
    <property type="entry name" value="FAD-linked_Oxase-like_C"/>
</dbReference>
<dbReference type="Gene3D" id="3.30.43.10">
    <property type="entry name" value="Uridine Diphospho-n-acetylenolpyruvylglucosamine Reductase, domain 2"/>
    <property type="match status" value="1"/>
</dbReference>
<dbReference type="EMBL" id="RQZG01000006">
    <property type="protein sequence ID" value="RRD05392.1"/>
    <property type="molecule type" value="Genomic_DNA"/>
</dbReference>
<protein>
    <recommendedName>
        <fullName evidence="7">D-lactate dehydrogenase (cytochrome)</fullName>
        <ecNumber evidence="7">1.1.2.4</ecNumber>
    </recommendedName>
</protein>
<dbReference type="InterPro" id="IPR006094">
    <property type="entry name" value="Oxid_FAD_bind_N"/>
</dbReference>
<keyword evidence="6" id="KW-0560">Oxidoreductase</keyword>
<dbReference type="PROSITE" id="PS51387">
    <property type="entry name" value="FAD_PCMH"/>
    <property type="match status" value="1"/>
</dbReference>
<dbReference type="InterPro" id="IPR016169">
    <property type="entry name" value="FAD-bd_PCMH_sub2"/>
</dbReference>
<dbReference type="Pfam" id="PF02913">
    <property type="entry name" value="FAD-oxidase_C"/>
    <property type="match status" value="1"/>
</dbReference>
<evidence type="ECO:0000256" key="1">
    <source>
        <dbReference type="ARBA" id="ARBA00001974"/>
    </source>
</evidence>
<feature type="domain" description="FAD-binding PCMH-type" evidence="8">
    <location>
        <begin position="24"/>
        <end position="251"/>
    </location>
</feature>
<dbReference type="InterPro" id="IPR036318">
    <property type="entry name" value="FAD-bd_PCMH-like_sf"/>
</dbReference>
<evidence type="ECO:0000256" key="5">
    <source>
        <dbReference type="ARBA" id="ARBA00022946"/>
    </source>
</evidence>
<evidence type="ECO:0000256" key="6">
    <source>
        <dbReference type="ARBA" id="ARBA00023002"/>
    </source>
</evidence>
<dbReference type="PANTHER" id="PTHR11748">
    <property type="entry name" value="D-LACTATE DEHYDROGENASE"/>
    <property type="match status" value="1"/>
</dbReference>
<dbReference type="Gene3D" id="3.30.465.10">
    <property type="match status" value="1"/>
</dbReference>
<keyword evidence="3" id="KW-0285">Flavoprotein</keyword>
<dbReference type="InterPro" id="IPR004113">
    <property type="entry name" value="FAD-bd_oxidored_4_C"/>
</dbReference>
<dbReference type="RefSeq" id="WP_124844162.1">
    <property type="nucleotide sequence ID" value="NZ_RQZG01000006.1"/>
</dbReference>
<gene>
    <name evidence="9" type="ORF">EII34_06565</name>
</gene>
<keyword evidence="5" id="KW-0809">Transit peptide</keyword>
<dbReference type="GO" id="GO:0071949">
    <property type="term" value="F:FAD binding"/>
    <property type="evidence" value="ECO:0007669"/>
    <property type="project" value="InterPro"/>
</dbReference>
<dbReference type="GO" id="GO:1903457">
    <property type="term" value="P:lactate catabolic process"/>
    <property type="evidence" value="ECO:0007669"/>
    <property type="project" value="TreeGrafter"/>
</dbReference>
<comment type="caution">
    <text evidence="9">The sequence shown here is derived from an EMBL/GenBank/DDBJ whole genome shotgun (WGS) entry which is preliminary data.</text>
</comment>
<keyword evidence="4" id="KW-0274">FAD</keyword>
<evidence type="ECO:0000256" key="4">
    <source>
        <dbReference type="ARBA" id="ARBA00022827"/>
    </source>
</evidence>
<dbReference type="GO" id="GO:0004458">
    <property type="term" value="F:D-lactate dehydrogenase (cytochrome) activity"/>
    <property type="evidence" value="ECO:0007669"/>
    <property type="project" value="UniProtKB-EC"/>
</dbReference>
<reference evidence="9 10" key="1">
    <citation type="submission" date="2018-11" db="EMBL/GenBank/DDBJ databases">
        <title>Genomes From Bacteria Associated with the Canine Oral Cavity: a Test Case for Automated Genome-Based Taxonomic Assignment.</title>
        <authorList>
            <person name="Coil D.A."/>
            <person name="Jospin G."/>
            <person name="Darling A.E."/>
            <person name="Wallis C."/>
            <person name="Davis I.J."/>
            <person name="Harris S."/>
            <person name="Eisen J.A."/>
            <person name="Holcombe L.J."/>
            <person name="O'Flynn C."/>
        </authorList>
    </citation>
    <scope>NUCLEOTIDE SEQUENCE [LARGE SCALE GENOMIC DNA]</scope>
    <source>
        <strain evidence="9 10">OH887_COT-365</strain>
    </source>
</reference>
<dbReference type="Proteomes" id="UP000280819">
    <property type="component" value="Unassembled WGS sequence"/>
</dbReference>
<evidence type="ECO:0000259" key="8">
    <source>
        <dbReference type="PROSITE" id="PS51387"/>
    </source>
</evidence>
<accession>A0A3P1T7I7</accession>
<proteinExistence type="inferred from homology"/>
<comment type="similarity">
    <text evidence="2">Belongs to the FAD-binding oxidoreductase/transferase type 4 family.</text>
</comment>
<dbReference type="SUPFAM" id="SSF56176">
    <property type="entry name" value="FAD-binding/transporter-associated domain-like"/>
    <property type="match status" value="1"/>
</dbReference>
<sequence length="433" mass="48451">MRTGLPRRIVQRMTGRPRPSPSPFRITPAEIARPRSIEDVLDLFTWAREHRGHLVFRGGHSSLSGQAETPHVVVDVSRSFRQVTVLDDGERVRAGAGTTLAEVNARLARHGRRLGPQLASARTATIGGLVATDADTLAPLTGQRVWDTLENLVVALPTGVVLDTAQKNAEVTLRLTDPHLVQGLLTLRRRLERPQTREEVQQQFALPNTMGYRIDALLEFPSPVEMARHLLIGSEGTLGFVAEATFRTVPDAPEQRRRDLAAPYHALGRRIPGHVLLEDFAVPGDVLDEVVGALKELLVRYDLDVPEMTVTPQGCIHYPLVLDLDDAASRRRFRRYRRDSVALIRASGGSLRARHGTGRAMSPFMLDQFGDELFEVMREVKHTFDPSMILGPGILLTDDPLTHTRDLRPARPPSLRNRLGTRLQDWLERRRPR</sequence>
<evidence type="ECO:0000256" key="3">
    <source>
        <dbReference type="ARBA" id="ARBA00022630"/>
    </source>
</evidence>
<evidence type="ECO:0000256" key="2">
    <source>
        <dbReference type="ARBA" id="ARBA00008000"/>
    </source>
</evidence>
<dbReference type="SUPFAM" id="SSF55103">
    <property type="entry name" value="FAD-linked oxidases, C-terminal domain"/>
    <property type="match status" value="1"/>
</dbReference>
<dbReference type="AlphaFoldDB" id="A0A3P1T7I7"/>
<dbReference type="Pfam" id="PF01565">
    <property type="entry name" value="FAD_binding_4"/>
    <property type="match status" value="1"/>
</dbReference>
<evidence type="ECO:0000313" key="10">
    <source>
        <dbReference type="Proteomes" id="UP000280819"/>
    </source>
</evidence>
<evidence type="ECO:0000313" key="9">
    <source>
        <dbReference type="EMBL" id="RRD05392.1"/>
    </source>
</evidence>
<dbReference type="PANTHER" id="PTHR11748:SF111">
    <property type="entry name" value="D-LACTATE DEHYDROGENASE, MITOCHONDRIAL-RELATED"/>
    <property type="match status" value="1"/>
</dbReference>
<dbReference type="InterPro" id="IPR016166">
    <property type="entry name" value="FAD-bd_PCMH"/>
</dbReference>
<comment type="cofactor">
    <cofactor evidence="1">
        <name>FAD</name>
        <dbReference type="ChEBI" id="CHEBI:57692"/>
    </cofactor>
</comment>